<keyword evidence="3" id="KW-1185">Reference proteome</keyword>
<name>A0A4U9R9M3_HATHI</name>
<accession>A0A4U9R9M3</accession>
<reference evidence="2 3" key="1">
    <citation type="submission" date="2019-05" db="EMBL/GenBank/DDBJ databases">
        <authorList>
            <consortium name="Pathogen Informatics"/>
        </authorList>
    </citation>
    <scope>NUCLEOTIDE SEQUENCE [LARGE SCALE GENOMIC DNA]</scope>
    <source>
        <strain evidence="2 3">NCTC503</strain>
    </source>
</reference>
<evidence type="ECO:0000313" key="3">
    <source>
        <dbReference type="Proteomes" id="UP000308489"/>
    </source>
</evidence>
<sequence>MINNKEEFLKFLKSILKSFIILYFFLGILPGAIKIYGEKYLIRKYSAGNSIFVCNEFRERLNFFYYFYLIIKKFLNY</sequence>
<protein>
    <submittedName>
        <fullName evidence="2">Uncharacterized protein</fullName>
    </submittedName>
</protein>
<keyword evidence="1" id="KW-1133">Transmembrane helix</keyword>
<proteinExistence type="predicted"/>
<dbReference type="AlphaFoldDB" id="A0A4U9R9M3"/>
<dbReference type="EMBL" id="LR590481">
    <property type="protein sequence ID" value="VTQ88292.1"/>
    <property type="molecule type" value="Genomic_DNA"/>
</dbReference>
<gene>
    <name evidence="2" type="ORF">NCTC503_01216</name>
</gene>
<evidence type="ECO:0000256" key="1">
    <source>
        <dbReference type="SAM" id="Phobius"/>
    </source>
</evidence>
<dbReference type="Proteomes" id="UP000308489">
    <property type="component" value="Chromosome 1"/>
</dbReference>
<evidence type="ECO:0000313" key="2">
    <source>
        <dbReference type="EMBL" id="VTQ88292.1"/>
    </source>
</evidence>
<keyword evidence="1" id="KW-0812">Transmembrane</keyword>
<organism evidence="2 3">
    <name type="scientific">Hathewaya histolytica</name>
    <name type="common">Clostridium histolyticum</name>
    <dbReference type="NCBI Taxonomy" id="1498"/>
    <lineage>
        <taxon>Bacteria</taxon>
        <taxon>Bacillati</taxon>
        <taxon>Bacillota</taxon>
        <taxon>Clostridia</taxon>
        <taxon>Eubacteriales</taxon>
        <taxon>Clostridiaceae</taxon>
        <taxon>Hathewaya</taxon>
    </lineage>
</organism>
<keyword evidence="1" id="KW-0472">Membrane</keyword>
<feature type="transmembrane region" description="Helical" evidence="1">
    <location>
        <begin position="15"/>
        <end position="36"/>
    </location>
</feature>
<dbReference type="KEGG" id="hhw:NCTC503_01216"/>